<keyword evidence="2" id="KW-1185">Reference proteome</keyword>
<proteinExistence type="predicted"/>
<organism evidence="1 2">
    <name type="scientific">Riccia sorocarpa</name>
    <dbReference type="NCBI Taxonomy" id="122646"/>
    <lineage>
        <taxon>Eukaryota</taxon>
        <taxon>Viridiplantae</taxon>
        <taxon>Streptophyta</taxon>
        <taxon>Embryophyta</taxon>
        <taxon>Marchantiophyta</taxon>
        <taxon>Marchantiopsida</taxon>
        <taxon>Marchantiidae</taxon>
        <taxon>Marchantiales</taxon>
        <taxon>Ricciaceae</taxon>
        <taxon>Riccia</taxon>
    </lineage>
</organism>
<protein>
    <submittedName>
        <fullName evidence="1">Uncharacterized protein</fullName>
    </submittedName>
</protein>
<accession>A0ABD3IB30</accession>
<name>A0ABD3IB30_9MARC</name>
<dbReference type="Proteomes" id="UP001633002">
    <property type="component" value="Unassembled WGS sequence"/>
</dbReference>
<evidence type="ECO:0000313" key="2">
    <source>
        <dbReference type="Proteomes" id="UP001633002"/>
    </source>
</evidence>
<sequence length="444" mass="47208">MAFSADELLKALTLLLDEQRRQSEEWRRKELEYEKISLAFEKIKKKCGWFDGYYVSRYVVEYSSAMREFDVSEAETINNFEFLTESYTRQDVLDVKREFGDCAASVDELIGILAEVSENSDATSGVKEISASIRSFLERFAVTTGVHEVPVEVQVHKDDVIVVEAKESSVVASGIVVEAKEGFAAKTEAVSGTDAGEGSDFVAEVDESFVVDTERSCATDTGGSFATAVGDDTEEGSATHIGEGTEFAADTEGDSATDVREGFAFTAEAEGFATDTGGDSDTDAGEGSDFAAEAEEGFVVDTEEGSITDTEENSDFTTEAEGFIADAEECSSTDAGESSDLADVEVEGVCTTGVLAVGVGGGSTSVVAVEADSVARVKGVFEVLAADLTVAAIGDKKVTQYTVQRLPFLTTGGGEEDLHQFAIPVLLCSTKTDVLRKFPRLGIG</sequence>
<dbReference type="AlphaFoldDB" id="A0ABD3IB30"/>
<reference evidence="1 2" key="1">
    <citation type="submission" date="2024-09" db="EMBL/GenBank/DDBJ databases">
        <title>Chromosome-scale assembly of Riccia sorocarpa.</title>
        <authorList>
            <person name="Paukszto L."/>
        </authorList>
    </citation>
    <scope>NUCLEOTIDE SEQUENCE [LARGE SCALE GENOMIC DNA]</scope>
    <source>
        <strain evidence="1">LP-2024</strain>
        <tissue evidence="1">Aerial parts of the thallus</tissue>
    </source>
</reference>
<dbReference type="EMBL" id="JBJQOH010000001">
    <property type="protein sequence ID" value="KAL3700905.1"/>
    <property type="molecule type" value="Genomic_DNA"/>
</dbReference>
<comment type="caution">
    <text evidence="1">The sequence shown here is derived from an EMBL/GenBank/DDBJ whole genome shotgun (WGS) entry which is preliminary data.</text>
</comment>
<evidence type="ECO:0000313" key="1">
    <source>
        <dbReference type="EMBL" id="KAL3700905.1"/>
    </source>
</evidence>
<gene>
    <name evidence="1" type="ORF">R1sor_018927</name>
</gene>